<dbReference type="InterPro" id="IPR050090">
    <property type="entry name" value="Tyrosine_recombinase_XerCD"/>
</dbReference>
<dbReference type="GO" id="GO:0015074">
    <property type="term" value="P:DNA integration"/>
    <property type="evidence" value="ECO:0007669"/>
    <property type="project" value="InterPro"/>
</dbReference>
<dbReference type="EMBL" id="CYXM01000026">
    <property type="protein sequence ID" value="CUN29331.1"/>
    <property type="molecule type" value="Genomic_DNA"/>
</dbReference>
<dbReference type="InterPro" id="IPR013762">
    <property type="entry name" value="Integrase-like_cat_sf"/>
</dbReference>
<dbReference type="RefSeq" id="WP_006428319.1">
    <property type="nucleotide sequence ID" value="NZ_CYXM01000026.1"/>
</dbReference>
<protein>
    <submittedName>
        <fullName evidence="5">Tyrosine recombinase XerD</fullName>
    </submittedName>
</protein>
<dbReference type="PANTHER" id="PTHR30349:SF41">
    <property type="entry name" value="INTEGRASE_RECOMBINASE PROTEIN MJ0367-RELATED"/>
    <property type="match status" value="1"/>
</dbReference>
<feature type="domain" description="Tyr recombinase" evidence="4">
    <location>
        <begin position="168"/>
        <end position="356"/>
    </location>
</feature>
<evidence type="ECO:0000259" key="4">
    <source>
        <dbReference type="PROSITE" id="PS51898"/>
    </source>
</evidence>
<keyword evidence="2" id="KW-0238">DNA-binding</keyword>
<dbReference type="GeneID" id="93137679"/>
<evidence type="ECO:0000313" key="6">
    <source>
        <dbReference type="Proteomes" id="UP000095673"/>
    </source>
</evidence>
<dbReference type="InterPro" id="IPR002104">
    <property type="entry name" value="Integrase_catalytic"/>
</dbReference>
<comment type="similarity">
    <text evidence="1">Belongs to the 'phage' integrase family.</text>
</comment>
<evidence type="ECO:0000256" key="3">
    <source>
        <dbReference type="ARBA" id="ARBA00023172"/>
    </source>
</evidence>
<dbReference type="InterPro" id="IPR011010">
    <property type="entry name" value="DNA_brk_join_enz"/>
</dbReference>
<evidence type="ECO:0000256" key="2">
    <source>
        <dbReference type="ARBA" id="ARBA00023125"/>
    </source>
</evidence>
<dbReference type="AlphaFoldDB" id="A0A173VQ26"/>
<dbReference type="PANTHER" id="PTHR30349">
    <property type="entry name" value="PHAGE INTEGRASE-RELATED"/>
    <property type="match status" value="1"/>
</dbReference>
<accession>A0A173VQ26</accession>
<dbReference type="GO" id="GO:0006310">
    <property type="term" value="P:DNA recombination"/>
    <property type="evidence" value="ECO:0007669"/>
    <property type="project" value="UniProtKB-KW"/>
</dbReference>
<gene>
    <name evidence="5" type="primary">xerD_5</name>
    <name evidence="5" type="ORF">ERS852580_03386</name>
</gene>
<sequence length="372" mass="44148">MRRYELETEREGSAVYFFIRDIETLDIVLLPTKYLMHKIRSKCSPNTIRRSALSILYYLEYIHEKEQELIDIYQMPYVEQTEHFVKFLYWLKAGKHTQDENHRSPNNGTCNAYLKDVFRFYLFIEEEYQQFGELKALSYNYFMAVDAVGVKKSIRSRSFKGYLKEEEHKARAAKKDEIVEILKACTNIRDRLLMLLLAETGYRIGEILGIDYSKDIDYRNHIIRVYFREDNENGARAKNAEYRSAKISKDTFDFLNLYIAEYRKLLQHQTSLFVNISGDNIGKPMNVEAVYSMLKRMDKKTGIKITPHMLRHYFGNERRKAGWSLELIQLAYGHRHIQTTINYLDIVDDELLDASQEFYEKHSSLYGIEELL</sequence>
<dbReference type="Gene3D" id="1.10.443.10">
    <property type="entry name" value="Intergrase catalytic core"/>
    <property type="match status" value="1"/>
</dbReference>
<keyword evidence="3" id="KW-0233">DNA recombination</keyword>
<proteinExistence type="inferred from homology"/>
<reference evidence="5 6" key="1">
    <citation type="submission" date="2015-09" db="EMBL/GenBank/DDBJ databases">
        <authorList>
            <consortium name="Pathogen Informatics"/>
        </authorList>
    </citation>
    <scope>NUCLEOTIDE SEQUENCE [LARGE SCALE GENOMIC DNA]</scope>
    <source>
        <strain evidence="5 6">2789STDY5834968</strain>
    </source>
</reference>
<name>A0A173VQ26_9FIRM</name>
<dbReference type="SUPFAM" id="SSF56349">
    <property type="entry name" value="DNA breaking-rejoining enzymes"/>
    <property type="match status" value="1"/>
</dbReference>
<evidence type="ECO:0000256" key="1">
    <source>
        <dbReference type="ARBA" id="ARBA00008857"/>
    </source>
</evidence>
<dbReference type="Proteomes" id="UP000095673">
    <property type="component" value="Unassembled WGS sequence"/>
</dbReference>
<organism evidence="5 6">
    <name type="scientific">Agathobacter rectalis</name>
    <dbReference type="NCBI Taxonomy" id="39491"/>
    <lineage>
        <taxon>Bacteria</taxon>
        <taxon>Bacillati</taxon>
        <taxon>Bacillota</taxon>
        <taxon>Clostridia</taxon>
        <taxon>Lachnospirales</taxon>
        <taxon>Lachnospiraceae</taxon>
        <taxon>Agathobacter</taxon>
    </lineage>
</organism>
<evidence type="ECO:0000313" key="5">
    <source>
        <dbReference type="EMBL" id="CUN29331.1"/>
    </source>
</evidence>
<dbReference type="PROSITE" id="PS51898">
    <property type="entry name" value="TYR_RECOMBINASE"/>
    <property type="match status" value="1"/>
</dbReference>
<dbReference type="GO" id="GO:0003677">
    <property type="term" value="F:DNA binding"/>
    <property type="evidence" value="ECO:0007669"/>
    <property type="project" value="UniProtKB-KW"/>
</dbReference>
<dbReference type="OrthoDB" id="9803188at2"/>
<dbReference type="Pfam" id="PF00589">
    <property type="entry name" value="Phage_integrase"/>
    <property type="match status" value="1"/>
</dbReference>